<sequence>MEEKSSGDGDGDGDENEQLLIALLQQNVASMGHSAKDERLRAIAGLTAHLELIKDALCLKMVREALERQLWKEDDGSLLAHIVMVLSSVAVREVDLAAKNSSEVEQITGSAHLVVAALLNYVLHEDLCSSRFDPGVRLQVLRSLKKLQDKVGPVKAELGTHWATEQLASKSPRVRKWALKVLVSSVGKKGCNRKSSGTHRLIETPSLHEFGGVGEHKDTSLNVAHCRKALLQFMMDPNPCVRQAAVDGVVELHKKGFVVTKECYERAVALLNDVFEAVRLSAIDLVEIWVEVAQGSINGSNMSDQVNNAFLQVVCSAVTDMEMRVRLKACHALGRMTHVNERFLLQALSKKLFEAGESETTTSIGNILQERGNGFVGHESQVVHPYQGAAGAFVHGLEDEFHEVRLASIQSLANLSGHSEKLARASLEMLLDMLNDDSQLVRITTIHALIQLALADCLFVEQKHLHLIFAVLEDMDGEVRIPGRDLLSHILLPNVSSFRKTIQILVKDFDKHMEETSSMFRALKTLGRRHGSFTACIINELLEEMKVLMNADMGLDDQKCKGLLVLFVAAASAEPTIVSLVPARIFSYANIVYQSMFKDMPSLEQRPIGYRSMKYLWSWKKDHDIADDICYGGSKKWPLMNEATNAEQKGFSPSFCMQQRVLTSSKSDEEDEFTQLKNTFLSIINADKMDVDVPSTSSTPWEVGGLDATSTEVQQASFSKDTLRRKAFEFILQVMKISHGVKCLLEARAYRKALRILIGCKRDLRAIRGQQSFRSAASFASLYVNCLLLVAQLGALLCGNTVSSVNDSSKYLLEEYLAKLYSAVMRMEYCFSGFNQDQQSLVIELCTYISVLQLAFMQIGAAQHEKGLKSRSKLMLCFEAHNRISKVDPQVSTFLEAAKFLFTVMNLGPSRAQQAFELAANYWPSLVNVAEGLKEMGAELEPPNSDSEHTIHFIAGFPFGITILVNLSNIVNSCKLWVRMIIENFKCEFHFVDHNSIDKQLFEERIFQTLLLQDMPKVETCVLKLQIYIECHEDRNSHGRGPQGHLLPLSTEREVYLSQKISSVAKCAAAKS</sequence>
<accession>A0ACC2DMY6</accession>
<gene>
    <name evidence="1" type="ORF">O6H91_05G046800</name>
</gene>
<organism evidence="1 2">
    <name type="scientific">Diphasiastrum complanatum</name>
    <name type="common">Issler's clubmoss</name>
    <name type="synonym">Lycopodium complanatum</name>
    <dbReference type="NCBI Taxonomy" id="34168"/>
    <lineage>
        <taxon>Eukaryota</taxon>
        <taxon>Viridiplantae</taxon>
        <taxon>Streptophyta</taxon>
        <taxon>Embryophyta</taxon>
        <taxon>Tracheophyta</taxon>
        <taxon>Lycopodiopsida</taxon>
        <taxon>Lycopodiales</taxon>
        <taxon>Lycopodiaceae</taxon>
        <taxon>Lycopodioideae</taxon>
        <taxon>Diphasiastrum</taxon>
    </lineage>
</organism>
<reference evidence="2" key="1">
    <citation type="journal article" date="2024" name="Proc. Natl. Acad. Sci. U.S.A.">
        <title>Extraordinary preservation of gene collinearity over three hundred million years revealed in homosporous lycophytes.</title>
        <authorList>
            <person name="Li C."/>
            <person name="Wickell D."/>
            <person name="Kuo L.Y."/>
            <person name="Chen X."/>
            <person name="Nie B."/>
            <person name="Liao X."/>
            <person name="Peng D."/>
            <person name="Ji J."/>
            <person name="Jenkins J."/>
            <person name="Williams M."/>
            <person name="Shu S."/>
            <person name="Plott C."/>
            <person name="Barry K."/>
            <person name="Rajasekar S."/>
            <person name="Grimwood J."/>
            <person name="Han X."/>
            <person name="Sun S."/>
            <person name="Hou Z."/>
            <person name="He W."/>
            <person name="Dai G."/>
            <person name="Sun C."/>
            <person name="Schmutz J."/>
            <person name="Leebens-Mack J.H."/>
            <person name="Li F.W."/>
            <person name="Wang L."/>
        </authorList>
    </citation>
    <scope>NUCLEOTIDE SEQUENCE [LARGE SCALE GENOMIC DNA]</scope>
    <source>
        <strain evidence="2">cv. PW_Plant_1</strain>
    </source>
</reference>
<dbReference type="EMBL" id="CM055096">
    <property type="protein sequence ID" value="KAJ7555618.1"/>
    <property type="molecule type" value="Genomic_DNA"/>
</dbReference>
<protein>
    <submittedName>
        <fullName evidence="1">Uncharacterized protein</fullName>
    </submittedName>
</protein>
<name>A0ACC2DMY6_DIPCM</name>
<proteinExistence type="predicted"/>
<keyword evidence="2" id="KW-1185">Reference proteome</keyword>
<evidence type="ECO:0000313" key="2">
    <source>
        <dbReference type="Proteomes" id="UP001162992"/>
    </source>
</evidence>
<dbReference type="Proteomes" id="UP001162992">
    <property type="component" value="Chromosome 5"/>
</dbReference>
<comment type="caution">
    <text evidence="1">The sequence shown here is derived from an EMBL/GenBank/DDBJ whole genome shotgun (WGS) entry which is preliminary data.</text>
</comment>
<evidence type="ECO:0000313" key="1">
    <source>
        <dbReference type="EMBL" id="KAJ7555618.1"/>
    </source>
</evidence>